<evidence type="ECO:0000256" key="1">
    <source>
        <dbReference type="SAM" id="MobiDB-lite"/>
    </source>
</evidence>
<keyword evidence="5" id="KW-1185">Reference proteome</keyword>
<feature type="region of interest" description="Disordered" evidence="1">
    <location>
        <begin position="236"/>
        <end position="255"/>
    </location>
</feature>
<accession>A0ABD6E232</accession>
<protein>
    <submittedName>
        <fullName evidence="4">BGTF surface domain-containing protein</fullName>
    </submittedName>
</protein>
<dbReference type="NCBIfam" id="NF045517">
    <property type="entry name" value="halo_surf_dom"/>
    <property type="match status" value="1"/>
</dbReference>
<evidence type="ECO:0000313" key="4">
    <source>
        <dbReference type="EMBL" id="MFD1687227.1"/>
    </source>
</evidence>
<sequence>MCSRRRARVLIVIVVASALATAALSGSVAADPSVSVDRDGDTVTVANGTSQVVSGTADAPVGTEIVVRVRSASETEPVFLKSASGVVTENGTWAVAFDFESQRAGDTFALTARFENGTAETEVDGAVVACGEDCAERPPSGTPTPIPEQTPTATRTAGPSAPVAFGENVFLVESGTVAAIPITFDGAGRKEAADEAVVVLGNESESNYELEAVVSDDDGDGQAVLYVDTALAGRSEETLSTSGGDSVRVESETSLESMLGPAEYDVSLYAGGERAGEADDVGSLVIQAATTRAAATSTPSTHAERESGTNGIGLGPLALSGVVSGAFLVGGAALAAVLLKD</sequence>
<evidence type="ECO:0000259" key="3">
    <source>
        <dbReference type="Pfam" id="PF25162"/>
    </source>
</evidence>
<gene>
    <name evidence="4" type="ORF">ACFSAS_16630</name>
</gene>
<dbReference type="EMBL" id="JBHUDP010000009">
    <property type="protein sequence ID" value="MFD1687227.1"/>
    <property type="molecule type" value="Genomic_DNA"/>
</dbReference>
<organism evidence="4 5">
    <name type="scientific">Halobellus litoreus</name>
    <dbReference type="NCBI Taxonomy" id="755310"/>
    <lineage>
        <taxon>Archaea</taxon>
        <taxon>Methanobacteriati</taxon>
        <taxon>Methanobacteriota</taxon>
        <taxon>Stenosarchaea group</taxon>
        <taxon>Halobacteria</taxon>
        <taxon>Halobacteriales</taxon>
        <taxon>Haloferacaceae</taxon>
        <taxon>Halobellus</taxon>
    </lineage>
</organism>
<keyword evidence="2" id="KW-1133">Transmembrane helix</keyword>
<dbReference type="AlphaFoldDB" id="A0ABD6E232"/>
<feature type="region of interest" description="Disordered" evidence="1">
    <location>
        <begin position="135"/>
        <end position="158"/>
    </location>
</feature>
<name>A0ABD6E232_9EURY</name>
<evidence type="ECO:0000256" key="2">
    <source>
        <dbReference type="SAM" id="Phobius"/>
    </source>
</evidence>
<feature type="compositionally biased region" description="Low complexity" evidence="1">
    <location>
        <begin position="292"/>
        <end position="301"/>
    </location>
</feature>
<evidence type="ECO:0000313" key="5">
    <source>
        <dbReference type="Proteomes" id="UP001597092"/>
    </source>
</evidence>
<feature type="transmembrane region" description="Helical" evidence="2">
    <location>
        <begin position="317"/>
        <end position="339"/>
    </location>
</feature>
<feature type="domain" description="DUF7827" evidence="3">
    <location>
        <begin position="162"/>
        <end position="270"/>
    </location>
</feature>
<reference evidence="4 5" key="1">
    <citation type="journal article" date="2019" name="Int. J. Syst. Evol. Microbiol.">
        <title>The Global Catalogue of Microorganisms (GCM) 10K type strain sequencing project: providing services to taxonomists for standard genome sequencing and annotation.</title>
        <authorList>
            <consortium name="The Broad Institute Genomics Platform"/>
            <consortium name="The Broad Institute Genome Sequencing Center for Infectious Disease"/>
            <person name="Wu L."/>
            <person name="Ma J."/>
        </authorList>
    </citation>
    <scope>NUCLEOTIDE SEQUENCE [LARGE SCALE GENOMIC DNA]</scope>
    <source>
        <strain evidence="4 5">CGMCC 1.10387</strain>
    </source>
</reference>
<proteinExistence type="predicted"/>
<dbReference type="Pfam" id="PF25162">
    <property type="entry name" value="DUF7827"/>
    <property type="match status" value="1"/>
</dbReference>
<keyword evidence="2" id="KW-0472">Membrane</keyword>
<feature type="region of interest" description="Disordered" evidence="1">
    <location>
        <begin position="292"/>
        <end position="311"/>
    </location>
</feature>
<comment type="caution">
    <text evidence="4">The sequence shown here is derived from an EMBL/GenBank/DDBJ whole genome shotgun (WGS) entry which is preliminary data.</text>
</comment>
<dbReference type="InterPro" id="IPR057149">
    <property type="entry name" value="DUF7827"/>
</dbReference>
<dbReference type="RefSeq" id="WP_345780213.1">
    <property type="nucleotide sequence ID" value="NZ_JANHAW010000003.1"/>
</dbReference>
<dbReference type="Proteomes" id="UP001597092">
    <property type="component" value="Unassembled WGS sequence"/>
</dbReference>
<keyword evidence="2" id="KW-0812">Transmembrane</keyword>